<evidence type="ECO:0000256" key="4">
    <source>
        <dbReference type="RuleBase" id="RU003719"/>
    </source>
</evidence>
<comment type="similarity">
    <text evidence="1 4">Belongs to the D-isomer specific 2-hydroxyacid dehydrogenase family.</text>
</comment>
<evidence type="ECO:0000256" key="3">
    <source>
        <dbReference type="ARBA" id="ARBA00023027"/>
    </source>
</evidence>
<accession>A0A8J6M8X4</accession>
<evidence type="ECO:0000256" key="2">
    <source>
        <dbReference type="ARBA" id="ARBA00023002"/>
    </source>
</evidence>
<evidence type="ECO:0000256" key="1">
    <source>
        <dbReference type="ARBA" id="ARBA00005854"/>
    </source>
</evidence>
<dbReference type="Pfam" id="PF00389">
    <property type="entry name" value="2-Hacid_dh"/>
    <property type="match status" value="1"/>
</dbReference>
<evidence type="ECO:0000313" key="7">
    <source>
        <dbReference type="EMBL" id="MBC5738617.1"/>
    </source>
</evidence>
<dbReference type="GO" id="GO:0016616">
    <property type="term" value="F:oxidoreductase activity, acting on the CH-OH group of donors, NAD or NADP as acceptor"/>
    <property type="evidence" value="ECO:0007669"/>
    <property type="project" value="InterPro"/>
</dbReference>
<proteinExistence type="inferred from homology"/>
<dbReference type="Pfam" id="PF02826">
    <property type="entry name" value="2-Hacid_dh_C"/>
    <property type="match status" value="1"/>
</dbReference>
<comment type="caution">
    <text evidence="7">The sequence shown here is derived from an EMBL/GenBank/DDBJ whole genome shotgun (WGS) entry which is preliminary data.</text>
</comment>
<dbReference type="SUPFAM" id="SSF52283">
    <property type="entry name" value="Formate/glycerate dehydrogenase catalytic domain-like"/>
    <property type="match status" value="1"/>
</dbReference>
<keyword evidence="2 4" id="KW-0560">Oxidoreductase</keyword>
<feature type="domain" description="D-isomer specific 2-hydroxyacid dehydrogenase NAD-binding" evidence="6">
    <location>
        <begin position="109"/>
        <end position="285"/>
    </location>
</feature>
<reference evidence="7" key="1">
    <citation type="submission" date="2020-08" db="EMBL/GenBank/DDBJ databases">
        <title>Genome public.</title>
        <authorList>
            <person name="Liu C."/>
            <person name="Sun Q."/>
        </authorList>
    </citation>
    <scope>NUCLEOTIDE SEQUENCE</scope>
    <source>
        <strain evidence="7">NSJ-52</strain>
    </source>
</reference>
<dbReference type="InterPro" id="IPR006139">
    <property type="entry name" value="D-isomer_2_OHA_DH_cat_dom"/>
</dbReference>
<dbReference type="PANTHER" id="PTHR43333:SF1">
    <property type="entry name" value="D-ISOMER SPECIFIC 2-HYDROXYACID DEHYDROGENASE NAD-BINDING DOMAIN-CONTAINING PROTEIN"/>
    <property type="match status" value="1"/>
</dbReference>
<dbReference type="InterPro" id="IPR036291">
    <property type="entry name" value="NAD(P)-bd_dom_sf"/>
</dbReference>
<dbReference type="RefSeq" id="WP_186920299.1">
    <property type="nucleotide sequence ID" value="NZ_JACOPQ010000018.1"/>
</dbReference>
<name>A0A8J6M8X4_9FIRM</name>
<dbReference type="SUPFAM" id="SSF51735">
    <property type="entry name" value="NAD(P)-binding Rossmann-fold domains"/>
    <property type="match status" value="1"/>
</dbReference>
<dbReference type="Gene3D" id="3.40.50.720">
    <property type="entry name" value="NAD(P)-binding Rossmann-like Domain"/>
    <property type="match status" value="2"/>
</dbReference>
<feature type="domain" description="D-isomer specific 2-hydroxyacid dehydrogenase catalytic" evidence="5">
    <location>
        <begin position="59"/>
        <end position="317"/>
    </location>
</feature>
<dbReference type="CDD" id="cd05300">
    <property type="entry name" value="2-Hacid_dh_1"/>
    <property type="match status" value="1"/>
</dbReference>
<dbReference type="PANTHER" id="PTHR43333">
    <property type="entry name" value="2-HACID_DH_C DOMAIN-CONTAINING PROTEIN"/>
    <property type="match status" value="1"/>
</dbReference>
<sequence>METVLNLLPLTDGERRAFQTAAPGAEHLFYPVRNTRRSAEDVPAEAYAKATVILGCPPADVLGAAKHLKWLHAWSAGVDGYLRPGVLPEGVALTSSVGAYGQAVSEHMLAMLLALLKRLPQYRDVQNRRGSEDLGEIRSLRGATVLLLGTGDIGSAFARQCRALGAARILGVRRNSAKPADGVDEMYAIAELDSLLSLADVVAMVLPRSAETDGLMDRRRLLMMKADAVLLNAGRGTAVDCAALAEVLSAGHLWAAGLDVTDPEPLPPDHPLWAVPNALLTPHVAGGTNLEATVRNIAAIALDNLERYLAGEPLRNRFR</sequence>
<keyword evidence="3" id="KW-0520">NAD</keyword>
<evidence type="ECO:0000259" key="6">
    <source>
        <dbReference type="Pfam" id="PF02826"/>
    </source>
</evidence>
<organism evidence="7 8">
    <name type="scientific">Lawsonibacter faecis</name>
    <dbReference type="NCBI Taxonomy" id="2763052"/>
    <lineage>
        <taxon>Bacteria</taxon>
        <taxon>Bacillati</taxon>
        <taxon>Bacillota</taxon>
        <taxon>Clostridia</taxon>
        <taxon>Eubacteriales</taxon>
        <taxon>Oscillospiraceae</taxon>
        <taxon>Lawsonibacter</taxon>
    </lineage>
</organism>
<evidence type="ECO:0000313" key="8">
    <source>
        <dbReference type="Proteomes" id="UP000607645"/>
    </source>
</evidence>
<protein>
    <submittedName>
        <fullName evidence="7">D-2-hydroxyacid dehydrogenase</fullName>
    </submittedName>
</protein>
<dbReference type="EMBL" id="JACOPQ010000018">
    <property type="protein sequence ID" value="MBC5738617.1"/>
    <property type="molecule type" value="Genomic_DNA"/>
</dbReference>
<gene>
    <name evidence="7" type="ORF">H8S62_16520</name>
</gene>
<keyword evidence="8" id="KW-1185">Reference proteome</keyword>
<evidence type="ECO:0000259" key="5">
    <source>
        <dbReference type="Pfam" id="PF00389"/>
    </source>
</evidence>
<dbReference type="InterPro" id="IPR006140">
    <property type="entry name" value="D-isomer_DH_NAD-bd"/>
</dbReference>
<dbReference type="AlphaFoldDB" id="A0A8J6M8X4"/>
<dbReference type="GO" id="GO:0051287">
    <property type="term" value="F:NAD binding"/>
    <property type="evidence" value="ECO:0007669"/>
    <property type="project" value="InterPro"/>
</dbReference>
<dbReference type="Proteomes" id="UP000607645">
    <property type="component" value="Unassembled WGS sequence"/>
</dbReference>